<evidence type="ECO:0000313" key="3">
    <source>
        <dbReference type="EMBL" id="TXE05197.1"/>
    </source>
</evidence>
<protein>
    <submittedName>
        <fullName evidence="3">DUF4412 domain-containing protein</fullName>
    </submittedName>
</protein>
<keyword evidence="1" id="KW-0732">Signal</keyword>
<dbReference type="OrthoDB" id="1524221at2"/>
<proteinExistence type="predicted"/>
<feature type="signal peptide" evidence="1">
    <location>
        <begin position="1"/>
        <end position="23"/>
    </location>
</feature>
<dbReference type="InterPro" id="IPR025524">
    <property type="entry name" value="DUF4412"/>
</dbReference>
<gene>
    <name evidence="3" type="ORF">ESV85_18450</name>
</gene>
<evidence type="ECO:0000259" key="2">
    <source>
        <dbReference type="Pfam" id="PF14371"/>
    </source>
</evidence>
<dbReference type="AlphaFoldDB" id="A0A5C7AD80"/>
<name>A0A5C7AD80_9BACT</name>
<feature type="domain" description="DUF4412" evidence="2">
    <location>
        <begin position="121"/>
        <end position="290"/>
    </location>
</feature>
<sequence length="309" mass="34878">MKNLIRSFIILFFFTSLSFSAEAQLLKKIQNAANKGVEKAIEQKVEKEAAKITEKQLEKVFSDMYGDSEDGAPAGLDMSKVLAGIGEPVDTEDQYDFFGHLILEIISTDEKGKTEDPVLFKSYLSESRDYTGMELVDPKNPNAMTSMVFDIKNQASIVFLDNKGKKSSLAYKLDLDEVNAAVEEQMESNDDEYEVSLEKTGRTKDILGYACEEYHMQSEDGEGYYWVTEEPIGGYSSFWSGNSPMMTSKAQERYAEQFKNMPKGSFMELTYTSKDSETVNMKVIEIDESASKSLTMAEYPNIMKSMEQQ</sequence>
<dbReference type="Pfam" id="PF14371">
    <property type="entry name" value="DUF4412"/>
    <property type="match status" value="1"/>
</dbReference>
<evidence type="ECO:0000256" key="1">
    <source>
        <dbReference type="SAM" id="SignalP"/>
    </source>
</evidence>
<reference evidence="3 4" key="1">
    <citation type="submission" date="2019-08" db="EMBL/GenBank/DDBJ databases">
        <title>Genomes sequence of Algoriphagus aquimarinus ACAM450.</title>
        <authorList>
            <person name="Bowman J.P."/>
        </authorList>
    </citation>
    <scope>NUCLEOTIDE SEQUENCE [LARGE SCALE GENOMIC DNA]</scope>
    <source>
        <strain evidence="3 4">ACAM 450</strain>
    </source>
</reference>
<comment type="caution">
    <text evidence="3">The sequence shown here is derived from an EMBL/GenBank/DDBJ whole genome shotgun (WGS) entry which is preliminary data.</text>
</comment>
<evidence type="ECO:0000313" key="4">
    <source>
        <dbReference type="Proteomes" id="UP000321935"/>
    </source>
</evidence>
<dbReference type="EMBL" id="VORW01000019">
    <property type="protein sequence ID" value="TXE05197.1"/>
    <property type="molecule type" value="Genomic_DNA"/>
</dbReference>
<accession>A0A5C7AD80</accession>
<organism evidence="3 4">
    <name type="scientific">Algoriphagus aquimarinus</name>
    <dbReference type="NCBI Taxonomy" id="237018"/>
    <lineage>
        <taxon>Bacteria</taxon>
        <taxon>Pseudomonadati</taxon>
        <taxon>Bacteroidota</taxon>
        <taxon>Cytophagia</taxon>
        <taxon>Cytophagales</taxon>
        <taxon>Cyclobacteriaceae</taxon>
        <taxon>Algoriphagus</taxon>
    </lineage>
</organism>
<dbReference type="Proteomes" id="UP000321935">
    <property type="component" value="Unassembled WGS sequence"/>
</dbReference>
<dbReference type="RefSeq" id="WP_146920226.1">
    <property type="nucleotide sequence ID" value="NZ_VORW01000019.1"/>
</dbReference>
<feature type="chain" id="PRO_5023051442" evidence="1">
    <location>
        <begin position="24"/>
        <end position="309"/>
    </location>
</feature>